<gene>
    <name evidence="1" type="ORF">FUG_LOCUS211633</name>
</gene>
<dbReference type="PANTHER" id="PTHR28037:SF1">
    <property type="entry name" value="ALCOHOL O-ACETYLTRANSFERASE 1-RELATED"/>
    <property type="match status" value="1"/>
</dbReference>
<dbReference type="PANTHER" id="PTHR28037">
    <property type="entry name" value="ALCOHOL O-ACETYLTRANSFERASE 1-RELATED"/>
    <property type="match status" value="1"/>
</dbReference>
<dbReference type="AlphaFoldDB" id="A0A4E9DAE9"/>
<dbReference type="InterPro" id="IPR052058">
    <property type="entry name" value="Alcohol_O-acetyltransferase"/>
</dbReference>
<protein>
    <submittedName>
        <fullName evidence="1">Uncharacterized protein</fullName>
    </submittedName>
</protein>
<reference evidence="1" key="1">
    <citation type="submission" date="2019-04" db="EMBL/GenBank/DDBJ databases">
        <authorList>
            <person name="Melise S."/>
            <person name="Noan J."/>
            <person name="Okalmin O."/>
        </authorList>
    </citation>
    <scope>NUCLEOTIDE SEQUENCE</scope>
    <source>
        <strain evidence="1">FN9</strain>
    </source>
</reference>
<evidence type="ECO:0000313" key="1">
    <source>
        <dbReference type="EMBL" id="VIO56488.1"/>
    </source>
</evidence>
<accession>A0A4E9DAE9</accession>
<organism evidence="1">
    <name type="scientific">Gibberella zeae</name>
    <name type="common">Wheat head blight fungus</name>
    <name type="synonym">Fusarium graminearum</name>
    <dbReference type="NCBI Taxonomy" id="5518"/>
    <lineage>
        <taxon>Eukaryota</taxon>
        <taxon>Fungi</taxon>
        <taxon>Dikarya</taxon>
        <taxon>Ascomycota</taxon>
        <taxon>Pezizomycotina</taxon>
        <taxon>Sordariomycetes</taxon>
        <taxon>Hypocreomycetidae</taxon>
        <taxon>Hypocreales</taxon>
        <taxon>Nectriaceae</taxon>
        <taxon>Fusarium</taxon>
    </lineage>
</organism>
<sequence>MADIAPWKLRADGLWARPLIGPERMFDQWLELDGWTEWMGAIIFTVAPSHTPKVESKDNVETWFNKAITLLCIQKPSLLATIQRGQQDSVPTKSRDFIYTPLESDNDLAERVAQRTTLLYTNKSAKEGLKSLTDEFYSSPEKRISIELGSHLIHISLVASSSEPGTFALAIRCNHALNDFWSGAAILDNILSSLSNGLVENLPLPLYTSVSTSSLHPCYLDILQQPLGDAPLNQEDQEKAKQLLGANLANITMCPITEESAKDLPGTDYAVRRQVYSEDLTKRIIRICKARGVTVTALLTALQAFALLKTFPPQSLPCSVASPICVSNRLKQTTLAYGHNGDAASQKPNHQTFKEAADIGPVMATTFLVSPFEVGPFLKKDDVTVGSQEWFNDVWEVTKSVSKATEDTVKSKLSEHVDWTQGPAVFGGVAHAMEAMKAGHLTSLLTFASRPPGMFTPISSPGLLDGTHLQGTYGKDDQGDSPALKLDDFSFYSRVSNLFGPQTWAWTALGKLNTILVMPDPRIRSVPNLQWWDLFNASIESIANDSSE</sequence>
<dbReference type="Gene3D" id="3.30.559.10">
    <property type="entry name" value="Chloramphenicol acetyltransferase-like domain"/>
    <property type="match status" value="1"/>
</dbReference>
<proteinExistence type="predicted"/>
<name>A0A4E9DAE9_GIBZA</name>
<dbReference type="EMBL" id="CAAKMV010000124">
    <property type="protein sequence ID" value="VIO56488.1"/>
    <property type="molecule type" value="Genomic_DNA"/>
</dbReference>
<dbReference type="InterPro" id="IPR023213">
    <property type="entry name" value="CAT-like_dom_sf"/>
</dbReference>